<keyword evidence="1" id="KW-1015">Disulfide bond</keyword>
<reference evidence="4 5" key="1">
    <citation type="submission" date="2020-02" db="EMBL/GenBank/DDBJ databases">
        <title>A chromosome-scale genome assembly of the black bullhead catfish (Ameiurus melas).</title>
        <authorList>
            <person name="Wen M."/>
            <person name="Zham M."/>
            <person name="Cabau C."/>
            <person name="Klopp C."/>
            <person name="Donnadieu C."/>
            <person name="Roques C."/>
            <person name="Bouchez O."/>
            <person name="Lampietro C."/>
            <person name="Jouanno E."/>
            <person name="Herpin A."/>
            <person name="Louis A."/>
            <person name="Berthelot C."/>
            <person name="Parey E."/>
            <person name="Roest-Crollius H."/>
            <person name="Braasch I."/>
            <person name="Postlethwait J."/>
            <person name="Robinson-Rechavi M."/>
            <person name="Echchiki A."/>
            <person name="Begum T."/>
            <person name="Montfort J."/>
            <person name="Schartl M."/>
            <person name="Bobe J."/>
            <person name="Guiguen Y."/>
        </authorList>
    </citation>
    <scope>NUCLEOTIDE SEQUENCE [LARGE SCALE GENOMIC DNA]</scope>
    <source>
        <strain evidence="4">M_S1</strain>
        <tissue evidence="4">Blood</tissue>
    </source>
</reference>
<dbReference type="PROSITE" id="PS00524">
    <property type="entry name" value="SMB_1"/>
    <property type="match status" value="1"/>
</dbReference>
<feature type="chain" id="PRO_5029454026" description="SMB domain-containing protein" evidence="2">
    <location>
        <begin position="21"/>
        <end position="97"/>
    </location>
</feature>
<comment type="caution">
    <text evidence="4">The sequence shown here is derived from an EMBL/GenBank/DDBJ whole genome shotgun (WGS) entry which is preliminary data.</text>
</comment>
<evidence type="ECO:0000256" key="2">
    <source>
        <dbReference type="SAM" id="SignalP"/>
    </source>
</evidence>
<feature type="signal peptide" evidence="2">
    <location>
        <begin position="1"/>
        <end position="20"/>
    </location>
</feature>
<evidence type="ECO:0000313" key="5">
    <source>
        <dbReference type="Proteomes" id="UP000593565"/>
    </source>
</evidence>
<feature type="domain" description="SMB" evidence="3">
    <location>
        <begin position="35"/>
        <end position="75"/>
    </location>
</feature>
<dbReference type="Proteomes" id="UP000593565">
    <property type="component" value="Unassembled WGS sequence"/>
</dbReference>
<dbReference type="InterPro" id="IPR001212">
    <property type="entry name" value="Somatomedin_B_dom"/>
</dbReference>
<dbReference type="AlphaFoldDB" id="A0A7J6ANK7"/>
<organism evidence="4 5">
    <name type="scientific">Ameiurus melas</name>
    <name type="common">Black bullhead</name>
    <name type="synonym">Silurus melas</name>
    <dbReference type="NCBI Taxonomy" id="219545"/>
    <lineage>
        <taxon>Eukaryota</taxon>
        <taxon>Metazoa</taxon>
        <taxon>Chordata</taxon>
        <taxon>Craniata</taxon>
        <taxon>Vertebrata</taxon>
        <taxon>Euteleostomi</taxon>
        <taxon>Actinopterygii</taxon>
        <taxon>Neopterygii</taxon>
        <taxon>Teleostei</taxon>
        <taxon>Ostariophysi</taxon>
        <taxon>Siluriformes</taxon>
        <taxon>Ictaluridae</taxon>
        <taxon>Ameiurus</taxon>
    </lineage>
</organism>
<keyword evidence="5" id="KW-1185">Reference proteome</keyword>
<dbReference type="Gene3D" id="4.10.410.20">
    <property type="match status" value="1"/>
</dbReference>
<dbReference type="InterPro" id="IPR036024">
    <property type="entry name" value="Somatomedin_B-like_dom_sf"/>
</dbReference>
<evidence type="ECO:0000313" key="4">
    <source>
        <dbReference type="EMBL" id="KAF4084472.1"/>
    </source>
</evidence>
<dbReference type="SUPFAM" id="SSF90188">
    <property type="entry name" value="Somatomedin B domain"/>
    <property type="match status" value="1"/>
</dbReference>
<name>A0A7J6ANK7_AMEME</name>
<evidence type="ECO:0000256" key="1">
    <source>
        <dbReference type="ARBA" id="ARBA00023157"/>
    </source>
</evidence>
<proteinExistence type="predicted"/>
<keyword evidence="2" id="KW-0732">Signal</keyword>
<sequence>MEFGFMIFLLSSALFGHSSGFTTPDATPYWYTTAGHYSCRYNCGYNWGACSCSSSCHYYGNCCYDYYDYCFTSTTTPGNNVVLYNRCILSKTALSPP</sequence>
<gene>
    <name evidence="4" type="ORF">AMELA_G00129220</name>
</gene>
<protein>
    <recommendedName>
        <fullName evidence="3">SMB domain-containing protein</fullName>
    </recommendedName>
</protein>
<evidence type="ECO:0000259" key="3">
    <source>
        <dbReference type="PROSITE" id="PS50958"/>
    </source>
</evidence>
<accession>A0A7J6ANK7</accession>
<dbReference type="PROSITE" id="PS50958">
    <property type="entry name" value="SMB_2"/>
    <property type="match status" value="1"/>
</dbReference>
<dbReference type="EMBL" id="JAAGNN010000010">
    <property type="protein sequence ID" value="KAF4084472.1"/>
    <property type="molecule type" value="Genomic_DNA"/>
</dbReference>